<evidence type="ECO:0000313" key="2">
    <source>
        <dbReference type="EMBL" id="OII71622.1"/>
    </source>
</evidence>
<name>A0A1J4MBP2_9CRYT</name>
<dbReference type="Proteomes" id="UP000186804">
    <property type="component" value="Unassembled WGS sequence"/>
</dbReference>
<dbReference type="GeneID" id="92367519"/>
<dbReference type="OrthoDB" id="344039at2759"/>
<evidence type="ECO:0000313" key="3">
    <source>
        <dbReference type="Proteomes" id="UP000186804"/>
    </source>
</evidence>
<gene>
    <name evidence="2" type="ORF">cand_033350</name>
</gene>
<dbReference type="EMBL" id="LRBS01000121">
    <property type="protein sequence ID" value="OII71622.1"/>
    <property type="molecule type" value="Genomic_DNA"/>
</dbReference>
<accession>A0A1J4MBP2</accession>
<comment type="caution">
    <text evidence="2">The sequence shown here is derived from an EMBL/GenBank/DDBJ whole genome shotgun (WGS) entry which is preliminary data.</text>
</comment>
<proteinExistence type="predicted"/>
<feature type="compositionally biased region" description="Basic residues" evidence="1">
    <location>
        <begin position="126"/>
        <end position="137"/>
    </location>
</feature>
<evidence type="ECO:0000256" key="1">
    <source>
        <dbReference type="SAM" id="MobiDB-lite"/>
    </source>
</evidence>
<feature type="region of interest" description="Disordered" evidence="1">
    <location>
        <begin position="112"/>
        <end position="137"/>
    </location>
</feature>
<dbReference type="AlphaFoldDB" id="A0A1J4MBP2"/>
<organism evidence="2 3">
    <name type="scientific">Cryptosporidium andersoni</name>
    <dbReference type="NCBI Taxonomy" id="117008"/>
    <lineage>
        <taxon>Eukaryota</taxon>
        <taxon>Sar</taxon>
        <taxon>Alveolata</taxon>
        <taxon>Apicomplexa</taxon>
        <taxon>Conoidasida</taxon>
        <taxon>Coccidia</taxon>
        <taxon>Eucoccidiorida</taxon>
        <taxon>Eimeriorina</taxon>
        <taxon>Cryptosporidiidae</taxon>
        <taxon>Cryptosporidium</taxon>
    </lineage>
</organism>
<dbReference type="RefSeq" id="XP_067066812.1">
    <property type="nucleotide sequence ID" value="XM_067213561.1"/>
</dbReference>
<sequence length="137" mass="15739">MFNCLCCPRESEDEYIIESRMVTRFPTTYHLRTLYNEDTSDERKVTYFSDIMSTDSSEDELDEASHCDINQCNEDELLSRLTSYSNDESNNLKVLTLSYNSLGVESVIEGNIGDSDVEHNSSKPLSKNKNKDKKTKK</sequence>
<dbReference type="VEuPathDB" id="CryptoDB:cand_033350"/>
<reference evidence="2 3" key="1">
    <citation type="submission" date="2016-10" db="EMBL/GenBank/DDBJ databases">
        <title>Reductive evolution of mitochondrial metabolism and differential evolution of invasion-related proteins in Cryptosporidium.</title>
        <authorList>
            <person name="Liu S."/>
            <person name="Roellig D.M."/>
            <person name="Guo Y."/>
            <person name="Li N."/>
            <person name="Frace M.A."/>
            <person name="Tang K."/>
            <person name="Zhang L."/>
            <person name="Feng Y."/>
            <person name="Xiao L."/>
        </authorList>
    </citation>
    <scope>NUCLEOTIDE SEQUENCE [LARGE SCALE GENOMIC DNA]</scope>
    <source>
        <strain evidence="2">30847</strain>
    </source>
</reference>
<protein>
    <submittedName>
        <fullName evidence="2">Uncharacterized protein</fullName>
    </submittedName>
</protein>
<keyword evidence="3" id="KW-1185">Reference proteome</keyword>